<dbReference type="AlphaFoldDB" id="A0AAN5KT71"/>
<evidence type="ECO:0000313" key="1">
    <source>
        <dbReference type="EMBL" id="HAT1597449.1"/>
    </source>
</evidence>
<protein>
    <submittedName>
        <fullName evidence="1">Uncharacterized protein</fullName>
    </submittedName>
</protein>
<accession>A0AAN5KT71</accession>
<comment type="caution">
    <text evidence="1">The sequence shown here is derived from an EMBL/GenBank/DDBJ whole genome shotgun (WGS) entry which is preliminary data.</text>
</comment>
<gene>
    <name evidence="1" type="ORF">I8Y58_002699</name>
</gene>
<organism evidence="1 2">
    <name type="scientific">Legionella pneumophila</name>
    <dbReference type="NCBI Taxonomy" id="446"/>
    <lineage>
        <taxon>Bacteria</taxon>
        <taxon>Pseudomonadati</taxon>
        <taxon>Pseudomonadota</taxon>
        <taxon>Gammaproteobacteria</taxon>
        <taxon>Legionellales</taxon>
        <taxon>Legionellaceae</taxon>
        <taxon>Legionella</taxon>
    </lineage>
</organism>
<proteinExistence type="predicted"/>
<dbReference type="Proteomes" id="UP000861567">
    <property type="component" value="Unassembled WGS sequence"/>
</dbReference>
<reference evidence="1" key="1">
    <citation type="journal article" date="2018" name="Genome Biol.">
        <title>SKESA: strategic k-mer extension for scrupulous assemblies.</title>
        <authorList>
            <person name="Souvorov A."/>
            <person name="Agarwala R."/>
            <person name="Lipman D.J."/>
        </authorList>
    </citation>
    <scope>NUCLEOTIDE SEQUENCE</scope>
    <source>
        <strain evidence="1">D3612</strain>
    </source>
</reference>
<sequence length="126" mass="14753">MEFIFGLILGVISSFILATYEKNKFIFEKKLEKYSKFIELYQNAVAATNNHDTPEKERQDVVFAKRQLSLIATSEIDVLINGLFESSTLDQSKLLEEIIICMKKDLDNYKNVFNWPFKFSRTKLKQ</sequence>
<dbReference type="EMBL" id="DACSEI010000038">
    <property type="protein sequence ID" value="HAT1597449.1"/>
    <property type="molecule type" value="Genomic_DNA"/>
</dbReference>
<reference evidence="1" key="2">
    <citation type="submission" date="2020-11" db="EMBL/GenBank/DDBJ databases">
        <authorList>
            <consortium name="NCBI Pathogen Detection Project"/>
        </authorList>
    </citation>
    <scope>NUCLEOTIDE SEQUENCE</scope>
    <source>
        <strain evidence="1">D3612</strain>
    </source>
</reference>
<evidence type="ECO:0000313" key="2">
    <source>
        <dbReference type="Proteomes" id="UP000861567"/>
    </source>
</evidence>
<name>A0AAN5KT71_LEGPN</name>